<keyword evidence="4" id="KW-0479">Metal-binding</keyword>
<evidence type="ECO:0000259" key="11">
    <source>
        <dbReference type="PROSITE" id="PS50089"/>
    </source>
</evidence>
<dbReference type="SUPFAM" id="SSF57850">
    <property type="entry name" value="RING/U-box"/>
    <property type="match status" value="2"/>
</dbReference>
<dbReference type="GO" id="GO:0008270">
    <property type="term" value="F:zinc ion binding"/>
    <property type="evidence" value="ECO:0007669"/>
    <property type="project" value="UniProtKB-KW"/>
</dbReference>
<dbReference type="CDD" id="cd20335">
    <property type="entry name" value="BRcat_RBR"/>
    <property type="match status" value="1"/>
</dbReference>
<protein>
    <recommendedName>
        <fullName evidence="2">RBR-type E3 ubiquitin transferase</fullName>
        <ecNumber evidence="2">2.3.2.31</ecNumber>
    </recommendedName>
</protein>
<dbReference type="PANTHER" id="PTHR11685">
    <property type="entry name" value="RBR FAMILY RING FINGER AND IBR DOMAIN-CONTAINING"/>
    <property type="match status" value="1"/>
</dbReference>
<keyword evidence="8" id="KW-0862">Zinc</keyword>
<dbReference type="AlphaFoldDB" id="A0A4S9XX74"/>
<feature type="region of interest" description="Disordered" evidence="10">
    <location>
        <begin position="1"/>
        <end position="61"/>
    </location>
</feature>
<keyword evidence="6 9" id="KW-0863">Zinc-finger</keyword>
<feature type="region of interest" description="Disordered" evidence="10">
    <location>
        <begin position="81"/>
        <end position="105"/>
    </location>
</feature>
<dbReference type="InterPro" id="IPR031127">
    <property type="entry name" value="E3_UB_ligase_RBR"/>
</dbReference>
<evidence type="ECO:0000256" key="5">
    <source>
        <dbReference type="ARBA" id="ARBA00022737"/>
    </source>
</evidence>
<keyword evidence="3" id="KW-0808">Transferase</keyword>
<evidence type="ECO:0000256" key="9">
    <source>
        <dbReference type="PROSITE-ProRule" id="PRU00175"/>
    </source>
</evidence>
<dbReference type="Proteomes" id="UP000310039">
    <property type="component" value="Unassembled WGS sequence"/>
</dbReference>
<sequence length="589" mass="66621">MGQQQSQPGALRRDATGNSTLRLSRRTRLLSKPQNVLVRRPRSEQAGPSSASHDESHNSIRTPHAMSTMSRFLQHQSDAFLHDPVLPPPRHTHANDKHTNPSGSSMRPLSVIDAASIAACVAHRNLTTRKTTLPQNSKPINNAAGPIRTSQEPIRVQQPGVGSQPRTTARNSLISNPEVTEHMPGAFPILEESTIDDPRHTMNVTELEMLPGTRLPSVKSEERVPLFVEQVLVPGITALQNVSNSLDTKNMPRSRGSFAGHKYQVANPYSRYHPSYPIDNQPVLQRHPEQVLSPVAERLDEDHFFALELNQELAREEKEAFTRQEADDHRLAMAMQEEEDTRRAAEAQPQTRECVVCCESLDPLTFPARPPSSECTHRPEVCPPCLQRWVATKVAANDRGRIYCPQCVILLNHDDVRRACDHTTFAEYDKHAVLNVVSRMVNFNWCLRAGCDGGQEQDGKTLGYMKCHSCDYAQCLHHRMRWHTGETCKQYDERTNNRHNEKTEEMINNSLLTAYLQKCPRCQVVCEKNGGCRQMIYLLGTRCGWRFTWEKARKLPKVKKPVGPRPMRSTLRVEPPTGLRARIARFLSP</sequence>
<evidence type="ECO:0000256" key="4">
    <source>
        <dbReference type="ARBA" id="ARBA00022723"/>
    </source>
</evidence>
<comment type="caution">
    <text evidence="13">The sequence shown here is derived from an EMBL/GenBank/DDBJ whole genome shotgun (WGS) entry which is preliminary data.</text>
</comment>
<evidence type="ECO:0000256" key="1">
    <source>
        <dbReference type="ARBA" id="ARBA00001798"/>
    </source>
</evidence>
<feature type="domain" description="RING-type" evidence="12">
    <location>
        <begin position="350"/>
        <end position="574"/>
    </location>
</feature>
<dbReference type="InterPro" id="IPR044066">
    <property type="entry name" value="TRIAD_supradom"/>
</dbReference>
<evidence type="ECO:0000259" key="12">
    <source>
        <dbReference type="PROSITE" id="PS51873"/>
    </source>
</evidence>
<dbReference type="PROSITE" id="PS50089">
    <property type="entry name" value="ZF_RING_2"/>
    <property type="match status" value="1"/>
</dbReference>
<dbReference type="InterPro" id="IPR001841">
    <property type="entry name" value="Znf_RING"/>
</dbReference>
<dbReference type="Gene3D" id="3.30.40.10">
    <property type="entry name" value="Zinc/RING finger domain, C3HC4 (zinc finger)"/>
    <property type="match status" value="1"/>
</dbReference>
<evidence type="ECO:0000256" key="2">
    <source>
        <dbReference type="ARBA" id="ARBA00012251"/>
    </source>
</evidence>
<gene>
    <name evidence="13" type="ORF">D6C84_03728</name>
</gene>
<dbReference type="InterPro" id="IPR002867">
    <property type="entry name" value="IBR_dom"/>
</dbReference>
<dbReference type="GO" id="GO:0061630">
    <property type="term" value="F:ubiquitin protein ligase activity"/>
    <property type="evidence" value="ECO:0007669"/>
    <property type="project" value="UniProtKB-EC"/>
</dbReference>
<proteinExistence type="predicted"/>
<evidence type="ECO:0000256" key="6">
    <source>
        <dbReference type="ARBA" id="ARBA00022771"/>
    </source>
</evidence>
<name>A0A4S9XX74_AURPU</name>
<keyword evidence="7" id="KW-0833">Ubl conjugation pathway</keyword>
<dbReference type="Gene3D" id="1.20.120.1750">
    <property type="match status" value="1"/>
</dbReference>
<dbReference type="EC" id="2.3.2.31" evidence="2"/>
<evidence type="ECO:0000256" key="8">
    <source>
        <dbReference type="ARBA" id="ARBA00022833"/>
    </source>
</evidence>
<evidence type="ECO:0000313" key="14">
    <source>
        <dbReference type="Proteomes" id="UP000310039"/>
    </source>
</evidence>
<organism evidence="13 14">
    <name type="scientific">Aureobasidium pullulans</name>
    <name type="common">Black yeast</name>
    <name type="synonym">Pullularia pullulans</name>
    <dbReference type="NCBI Taxonomy" id="5580"/>
    <lineage>
        <taxon>Eukaryota</taxon>
        <taxon>Fungi</taxon>
        <taxon>Dikarya</taxon>
        <taxon>Ascomycota</taxon>
        <taxon>Pezizomycotina</taxon>
        <taxon>Dothideomycetes</taxon>
        <taxon>Dothideomycetidae</taxon>
        <taxon>Dothideales</taxon>
        <taxon>Saccotheciaceae</taxon>
        <taxon>Aureobasidium</taxon>
    </lineage>
</organism>
<accession>A0A4S9XX74</accession>
<evidence type="ECO:0000313" key="13">
    <source>
        <dbReference type="EMBL" id="THZ84939.1"/>
    </source>
</evidence>
<dbReference type="EMBL" id="QZBT01000039">
    <property type="protein sequence ID" value="THZ84939.1"/>
    <property type="molecule type" value="Genomic_DNA"/>
</dbReference>
<evidence type="ECO:0000256" key="7">
    <source>
        <dbReference type="ARBA" id="ARBA00022786"/>
    </source>
</evidence>
<evidence type="ECO:0000256" key="3">
    <source>
        <dbReference type="ARBA" id="ARBA00022679"/>
    </source>
</evidence>
<dbReference type="InterPro" id="IPR013083">
    <property type="entry name" value="Znf_RING/FYVE/PHD"/>
</dbReference>
<feature type="domain" description="RING-type" evidence="11">
    <location>
        <begin position="354"/>
        <end position="407"/>
    </location>
</feature>
<dbReference type="PROSITE" id="PS51873">
    <property type="entry name" value="TRIAD"/>
    <property type="match status" value="1"/>
</dbReference>
<comment type="catalytic activity">
    <reaction evidence="1">
        <text>[E2 ubiquitin-conjugating enzyme]-S-ubiquitinyl-L-cysteine + [acceptor protein]-L-lysine = [E2 ubiquitin-conjugating enzyme]-L-cysteine + [acceptor protein]-N(6)-ubiquitinyl-L-lysine.</text>
        <dbReference type="EC" id="2.3.2.31"/>
    </reaction>
</comment>
<dbReference type="Pfam" id="PF01485">
    <property type="entry name" value="IBR"/>
    <property type="match status" value="1"/>
</dbReference>
<dbReference type="GO" id="GO:0016567">
    <property type="term" value="P:protein ubiquitination"/>
    <property type="evidence" value="ECO:0007669"/>
    <property type="project" value="InterPro"/>
</dbReference>
<reference evidence="13 14" key="1">
    <citation type="submission" date="2018-10" db="EMBL/GenBank/DDBJ databases">
        <title>Fifty Aureobasidium pullulans genomes reveal a recombining polyextremotolerant generalist.</title>
        <authorList>
            <person name="Gostincar C."/>
            <person name="Turk M."/>
            <person name="Zajc J."/>
            <person name="Gunde-Cimerman N."/>
        </authorList>
    </citation>
    <scope>NUCLEOTIDE SEQUENCE [LARGE SCALE GENOMIC DNA]</scope>
    <source>
        <strain evidence="13 14">EXF-3403</strain>
    </source>
</reference>
<evidence type="ECO:0000256" key="10">
    <source>
        <dbReference type="SAM" id="MobiDB-lite"/>
    </source>
</evidence>
<keyword evidence="5" id="KW-0677">Repeat</keyword>